<keyword evidence="1" id="KW-0812">Transmembrane</keyword>
<feature type="transmembrane region" description="Helical" evidence="1">
    <location>
        <begin position="186"/>
        <end position="208"/>
    </location>
</feature>
<feature type="transmembrane region" description="Helical" evidence="1">
    <location>
        <begin position="214"/>
        <end position="236"/>
    </location>
</feature>
<feature type="transmembrane region" description="Helical" evidence="1">
    <location>
        <begin position="162"/>
        <end position="179"/>
    </location>
</feature>
<dbReference type="RefSeq" id="WP_153738157.1">
    <property type="nucleotide sequence ID" value="NZ_WJNG01000016.1"/>
</dbReference>
<sequence>MMQNRLIQVIHSYVPIGLFLWLFTWFNSNYLNTERIILLATFVIVPLAIFIVMEYWEDNVHRSSILLSFFIVLLPIGAITAAGSFSLSPGIVAGLLAIPWTIVTGLIAIWGLLLLRETPFQLAHMSIAVGFIYISVAGIWFITHQFSLPLLGFEGQMMLLTVNHFHYAGFVVPILFGFFHRYQRSFFTGLLVILGVIAPILIALGMTYSPKLEWISVLVFGFAILLYSWLVFTFVIPKATKWTKGLHILSSGVVWMTMILALLYGFGQWIGQPTIPISQMILFHGWGNAIFFSLLGLLAWHTSMMDQGLVKIPYSKVKGKGKIGSDFIKINKIEDDKPSEYPTGLVDHMDDYQTEEFNPSKLHPDITDFYENTSNYELLLTPHWNRSFRYIAKLYKWISQRVEQMNFPLEAETKEQQVISEILPIKDRIDGRKNVRAWVRTYIQTKKAIYVALYSTHVTNAIRYMNIAFPLPYSQMTSILYLEHGENNCLTLTSWPTKKDIRQDQGVYLVIKQKGLRLPINETITVWKEQKTPKGQIEAKHDMWLFGIKFLTLDYHIYLEK</sequence>
<dbReference type="AlphaFoldDB" id="A0A6A8DFS3"/>
<reference evidence="2" key="1">
    <citation type="submission" date="2019-11" db="EMBL/GenBank/DDBJ databases">
        <authorList>
            <person name="Li J."/>
        </authorList>
    </citation>
    <scope>NUCLEOTIDE SEQUENCE</scope>
    <source>
        <strain evidence="2">B6B</strain>
    </source>
</reference>
<dbReference type="EMBL" id="WJNG01000016">
    <property type="protein sequence ID" value="MRH44545.1"/>
    <property type="molecule type" value="Genomic_DNA"/>
</dbReference>
<feature type="transmembrane region" description="Helical" evidence="1">
    <location>
        <begin position="91"/>
        <end position="115"/>
    </location>
</feature>
<name>A0A6A8DFS3_9BACI</name>
<feature type="transmembrane region" description="Helical" evidence="1">
    <location>
        <begin position="122"/>
        <end position="142"/>
    </location>
</feature>
<evidence type="ECO:0000256" key="1">
    <source>
        <dbReference type="SAM" id="Phobius"/>
    </source>
</evidence>
<proteinExistence type="predicted"/>
<evidence type="ECO:0000313" key="2">
    <source>
        <dbReference type="EMBL" id="MRH44545.1"/>
    </source>
</evidence>
<keyword evidence="1" id="KW-0472">Membrane</keyword>
<accession>A0A6A8DFS3</accession>
<feature type="transmembrane region" description="Helical" evidence="1">
    <location>
        <begin position="36"/>
        <end position="53"/>
    </location>
</feature>
<protein>
    <recommendedName>
        <fullName evidence="4">YndJ family transporter</fullName>
    </recommendedName>
</protein>
<feature type="transmembrane region" description="Helical" evidence="1">
    <location>
        <begin position="248"/>
        <end position="269"/>
    </location>
</feature>
<evidence type="ECO:0000313" key="3">
    <source>
        <dbReference type="Proteomes" id="UP000799092"/>
    </source>
</evidence>
<feature type="transmembrane region" description="Helical" evidence="1">
    <location>
        <begin position="12"/>
        <end position="30"/>
    </location>
</feature>
<dbReference type="Pfam" id="PF14158">
    <property type="entry name" value="YndJ"/>
    <property type="match status" value="1"/>
</dbReference>
<dbReference type="InterPro" id="IPR025450">
    <property type="entry name" value="YndJ-like"/>
</dbReference>
<organism evidence="2 3">
    <name type="scientific">Aquibacillus halophilus</name>
    <dbReference type="NCBI Taxonomy" id="930132"/>
    <lineage>
        <taxon>Bacteria</taxon>
        <taxon>Bacillati</taxon>
        <taxon>Bacillota</taxon>
        <taxon>Bacilli</taxon>
        <taxon>Bacillales</taxon>
        <taxon>Bacillaceae</taxon>
        <taxon>Aquibacillus</taxon>
    </lineage>
</organism>
<comment type="caution">
    <text evidence="2">The sequence shown here is derived from an EMBL/GenBank/DDBJ whole genome shotgun (WGS) entry which is preliminary data.</text>
</comment>
<gene>
    <name evidence="2" type="ORF">GH741_18020</name>
</gene>
<evidence type="ECO:0008006" key="4">
    <source>
        <dbReference type="Google" id="ProtNLM"/>
    </source>
</evidence>
<feature type="transmembrane region" description="Helical" evidence="1">
    <location>
        <begin position="281"/>
        <end position="300"/>
    </location>
</feature>
<dbReference type="Proteomes" id="UP000799092">
    <property type="component" value="Unassembled WGS sequence"/>
</dbReference>
<dbReference type="OrthoDB" id="2614436at2"/>
<keyword evidence="3" id="KW-1185">Reference proteome</keyword>
<keyword evidence="1" id="KW-1133">Transmembrane helix</keyword>
<feature type="transmembrane region" description="Helical" evidence="1">
    <location>
        <begin position="65"/>
        <end position="85"/>
    </location>
</feature>